<keyword evidence="13" id="KW-1185">Reference proteome</keyword>
<dbReference type="CDD" id="cd03241">
    <property type="entry name" value="ABC_RecN"/>
    <property type="match status" value="2"/>
</dbReference>
<feature type="coiled-coil region" evidence="10">
    <location>
        <begin position="335"/>
        <end position="362"/>
    </location>
</feature>
<evidence type="ECO:0000256" key="10">
    <source>
        <dbReference type="SAM" id="Coils"/>
    </source>
</evidence>
<dbReference type="PIRSF" id="PIRSF003128">
    <property type="entry name" value="RecN"/>
    <property type="match status" value="1"/>
</dbReference>
<dbReference type="EMBL" id="QEWP01000002">
    <property type="protein sequence ID" value="PWE00801.1"/>
    <property type="molecule type" value="Genomic_DNA"/>
</dbReference>
<proteinExistence type="inferred from homology"/>
<dbReference type="Gene3D" id="3.40.50.300">
    <property type="entry name" value="P-loop containing nucleotide triphosphate hydrolases"/>
    <property type="match status" value="2"/>
</dbReference>
<comment type="caution">
    <text evidence="12">The sequence shown here is derived from an EMBL/GenBank/DDBJ whole genome shotgun (WGS) entry which is preliminary data.</text>
</comment>
<dbReference type="PANTHER" id="PTHR11059:SF0">
    <property type="entry name" value="DNA REPAIR PROTEIN RECN"/>
    <property type="match status" value="1"/>
</dbReference>
<dbReference type="GO" id="GO:0043590">
    <property type="term" value="C:bacterial nucleoid"/>
    <property type="evidence" value="ECO:0007669"/>
    <property type="project" value="TreeGrafter"/>
</dbReference>
<evidence type="ECO:0000313" key="12">
    <source>
        <dbReference type="EMBL" id="PWE00801.1"/>
    </source>
</evidence>
<dbReference type="NCBIfam" id="TIGR00634">
    <property type="entry name" value="recN"/>
    <property type="match status" value="1"/>
</dbReference>
<dbReference type="Proteomes" id="UP000244956">
    <property type="component" value="Unassembled WGS sequence"/>
</dbReference>
<comment type="similarity">
    <text evidence="2 9">Belongs to the RecN family.</text>
</comment>
<comment type="function">
    <text evidence="1 9">May be involved in recombinational repair of damaged DNA.</text>
</comment>
<evidence type="ECO:0000256" key="6">
    <source>
        <dbReference type="ARBA" id="ARBA00022840"/>
    </source>
</evidence>
<dbReference type="InterPro" id="IPR003395">
    <property type="entry name" value="RecF/RecN/SMC_N"/>
</dbReference>
<evidence type="ECO:0000256" key="5">
    <source>
        <dbReference type="ARBA" id="ARBA00022763"/>
    </source>
</evidence>
<dbReference type="SUPFAM" id="SSF52540">
    <property type="entry name" value="P-loop containing nucleoside triphosphate hydrolases"/>
    <property type="match status" value="2"/>
</dbReference>
<dbReference type="GO" id="GO:0006310">
    <property type="term" value="P:DNA recombination"/>
    <property type="evidence" value="ECO:0007669"/>
    <property type="project" value="InterPro"/>
</dbReference>
<dbReference type="GO" id="GO:0006281">
    <property type="term" value="P:DNA repair"/>
    <property type="evidence" value="ECO:0007669"/>
    <property type="project" value="UniProtKB-KW"/>
</dbReference>
<keyword evidence="4" id="KW-0547">Nucleotide-binding</keyword>
<accession>A0A2U2BCL7</accession>
<name>A0A2U2BCL7_9BACT</name>
<evidence type="ECO:0000256" key="4">
    <source>
        <dbReference type="ARBA" id="ARBA00022741"/>
    </source>
</evidence>
<evidence type="ECO:0000313" key="13">
    <source>
        <dbReference type="Proteomes" id="UP000244956"/>
    </source>
</evidence>
<keyword evidence="5 9" id="KW-0227">DNA damage</keyword>
<protein>
    <recommendedName>
        <fullName evidence="3 9">DNA repair protein RecN</fullName>
    </recommendedName>
    <alternativeName>
        <fullName evidence="8 9">Recombination protein N</fullName>
    </alternativeName>
</protein>
<dbReference type="FunFam" id="3.40.50.300:FF:000319">
    <property type="entry name" value="DNA repair protein RecN"/>
    <property type="match status" value="1"/>
</dbReference>
<sequence>MLKSLSIKNYALIDKTEIEFGSGFTVITGETGAGKSIMLGALGLVLGQRSDASVIGDKEKKCVIEGVFDVSRYGLKVHFEEEDVDYEDETVLRREILPSGKSRAFVNDTPVNLNFLKLLSGKLIDVHSQHQNLLLGDNRFQLNVVDTVAGNSEKLETYQETYRQYRSLLSEKKRLEDMNARQRDDQDYWDFQFKQLEEANLQSGEQDELEQELEQLTHVEDIKSVLSQASHILYEREQPMIQELFHLKDELRKIAAYLSDGEELASRLESAYIELKDIAEEISERGTDVEYDPARQQVVQDRLDMIYSLQQKHHVDSVEALLGLKEDLSAKLRQLASFDEDLSAIQKKIEEAETALDKHAVALTKSREKVFSNIENTVQGQLRELGMPHARFSVNNTPVKEYGQNGGDEIAFLFSANKSAGLTDIPKVASGGEISRVMLCIKSLLSSAKGLPTIIFDEIDTGVSGEIADRMGRIMQGMGQNIQVVSITHLPQIAGKGQRHFKVFKTETDHQTISSVKLLGTDERLAEIAGMLSGARVTDAALENARFLMEN</sequence>
<dbReference type="Pfam" id="PF02463">
    <property type="entry name" value="SMC_N"/>
    <property type="match status" value="1"/>
</dbReference>
<evidence type="ECO:0000256" key="7">
    <source>
        <dbReference type="ARBA" id="ARBA00023204"/>
    </source>
</evidence>
<dbReference type="RefSeq" id="WP_109263172.1">
    <property type="nucleotide sequence ID" value="NZ_QEWP01000002.1"/>
</dbReference>
<dbReference type="PANTHER" id="PTHR11059">
    <property type="entry name" value="DNA REPAIR PROTEIN RECN"/>
    <property type="match status" value="1"/>
</dbReference>
<feature type="domain" description="RecF/RecN/SMC N-terminal" evidence="11">
    <location>
        <begin position="2"/>
        <end position="509"/>
    </location>
</feature>
<reference evidence="12 13" key="1">
    <citation type="submission" date="2018-05" db="EMBL/GenBank/DDBJ databases">
        <title>Marinilabilia rubrum sp. nov., isolated from saltern sediment.</title>
        <authorList>
            <person name="Zhang R."/>
        </authorList>
    </citation>
    <scope>NUCLEOTIDE SEQUENCE [LARGE SCALE GENOMIC DNA]</scope>
    <source>
        <strain evidence="12 13">WTE16</strain>
    </source>
</reference>
<evidence type="ECO:0000256" key="9">
    <source>
        <dbReference type="PIRNR" id="PIRNR003128"/>
    </source>
</evidence>
<keyword evidence="6" id="KW-0067">ATP-binding</keyword>
<dbReference type="OrthoDB" id="9806954at2"/>
<evidence type="ECO:0000256" key="1">
    <source>
        <dbReference type="ARBA" id="ARBA00003618"/>
    </source>
</evidence>
<dbReference type="GO" id="GO:0005524">
    <property type="term" value="F:ATP binding"/>
    <property type="evidence" value="ECO:0007669"/>
    <property type="project" value="UniProtKB-KW"/>
</dbReference>
<evidence type="ECO:0000256" key="2">
    <source>
        <dbReference type="ARBA" id="ARBA00009441"/>
    </source>
</evidence>
<evidence type="ECO:0000256" key="3">
    <source>
        <dbReference type="ARBA" id="ARBA00021315"/>
    </source>
</evidence>
<dbReference type="GO" id="GO:0009432">
    <property type="term" value="P:SOS response"/>
    <property type="evidence" value="ECO:0007669"/>
    <property type="project" value="TreeGrafter"/>
</dbReference>
<organism evidence="12 13">
    <name type="scientific">Marinilabilia rubra</name>
    <dbReference type="NCBI Taxonomy" id="2162893"/>
    <lineage>
        <taxon>Bacteria</taxon>
        <taxon>Pseudomonadati</taxon>
        <taxon>Bacteroidota</taxon>
        <taxon>Bacteroidia</taxon>
        <taxon>Marinilabiliales</taxon>
        <taxon>Marinilabiliaceae</taxon>
        <taxon>Marinilabilia</taxon>
    </lineage>
</organism>
<dbReference type="AlphaFoldDB" id="A0A2U2BCL7"/>
<dbReference type="InterPro" id="IPR027417">
    <property type="entry name" value="P-loop_NTPase"/>
</dbReference>
<evidence type="ECO:0000259" key="11">
    <source>
        <dbReference type="Pfam" id="PF02463"/>
    </source>
</evidence>
<feature type="coiled-coil region" evidence="10">
    <location>
        <begin position="155"/>
        <end position="219"/>
    </location>
</feature>
<evidence type="ECO:0000256" key="8">
    <source>
        <dbReference type="ARBA" id="ARBA00033408"/>
    </source>
</evidence>
<gene>
    <name evidence="12" type="primary">recN</name>
    <name evidence="12" type="ORF">DDZ16_04200</name>
</gene>
<keyword evidence="7 9" id="KW-0234">DNA repair</keyword>
<keyword evidence="10" id="KW-0175">Coiled coil</keyword>
<dbReference type="InterPro" id="IPR004604">
    <property type="entry name" value="DNA_recomb/repair_RecN"/>
</dbReference>